<dbReference type="Gene3D" id="3.30.420.10">
    <property type="entry name" value="Ribonuclease H-like superfamily/Ribonuclease H"/>
    <property type="match status" value="1"/>
</dbReference>
<proteinExistence type="predicted"/>
<evidence type="ECO:0000259" key="1">
    <source>
        <dbReference type="PROSITE" id="PS50994"/>
    </source>
</evidence>
<dbReference type="Proteomes" id="UP000231464">
    <property type="component" value="Unassembled WGS sequence"/>
</dbReference>
<accession>A0A2M6WAL8</accession>
<dbReference type="InterPro" id="IPR001584">
    <property type="entry name" value="Integrase_cat-core"/>
</dbReference>
<name>A0A2M6WAL8_9BACT</name>
<feature type="domain" description="Integrase catalytic" evidence="1">
    <location>
        <begin position="151"/>
        <end position="313"/>
    </location>
</feature>
<dbReference type="PROSITE" id="PS50994">
    <property type="entry name" value="INTEGRASE"/>
    <property type="match status" value="1"/>
</dbReference>
<gene>
    <name evidence="2" type="ORF">COU23_01750</name>
</gene>
<evidence type="ECO:0000313" key="2">
    <source>
        <dbReference type="EMBL" id="PIT89853.1"/>
    </source>
</evidence>
<dbReference type="GO" id="GO:0015074">
    <property type="term" value="P:DNA integration"/>
    <property type="evidence" value="ECO:0007669"/>
    <property type="project" value="InterPro"/>
</dbReference>
<dbReference type="InterPro" id="IPR012337">
    <property type="entry name" value="RNaseH-like_sf"/>
</dbReference>
<reference evidence="3" key="1">
    <citation type="submission" date="2017-09" db="EMBL/GenBank/DDBJ databases">
        <title>Depth-based differentiation of microbial function through sediment-hosted aquifers and enrichment of novel symbionts in the deep terrestrial subsurface.</title>
        <authorList>
            <person name="Probst A.J."/>
            <person name="Ladd B."/>
            <person name="Jarett J.K."/>
            <person name="Geller-Mcgrath D.E."/>
            <person name="Sieber C.M.K."/>
            <person name="Emerson J.B."/>
            <person name="Anantharaman K."/>
            <person name="Thomas B.C."/>
            <person name="Malmstrom R."/>
            <person name="Stieglmeier M."/>
            <person name="Klingl A."/>
            <person name="Woyke T."/>
            <person name="Ryan C.M."/>
            <person name="Banfield J.F."/>
        </authorList>
    </citation>
    <scope>NUCLEOTIDE SEQUENCE [LARGE SCALE GENOMIC DNA]</scope>
</reference>
<dbReference type="SUPFAM" id="SSF53098">
    <property type="entry name" value="Ribonuclease H-like"/>
    <property type="match status" value="1"/>
</dbReference>
<dbReference type="Pfam" id="PF13683">
    <property type="entry name" value="rve_3"/>
    <property type="match status" value="1"/>
</dbReference>
<evidence type="ECO:0000313" key="3">
    <source>
        <dbReference type="Proteomes" id="UP000231464"/>
    </source>
</evidence>
<comment type="caution">
    <text evidence="2">The sequence shown here is derived from an EMBL/GenBank/DDBJ whole genome shotgun (WGS) entry which is preliminary data.</text>
</comment>
<organism evidence="2 3">
    <name type="scientific">Candidatus Kuenenbacteria bacterium CG10_big_fil_rev_8_21_14_0_10_36_11</name>
    <dbReference type="NCBI Taxonomy" id="1974618"/>
    <lineage>
        <taxon>Bacteria</taxon>
        <taxon>Candidatus Kueneniibacteriota</taxon>
    </lineage>
</organism>
<dbReference type="InterPro" id="IPR036397">
    <property type="entry name" value="RNaseH_sf"/>
</dbReference>
<dbReference type="EMBL" id="PFBP01000028">
    <property type="protein sequence ID" value="PIT89853.1"/>
    <property type="molecule type" value="Genomic_DNA"/>
</dbReference>
<dbReference type="GO" id="GO:0003676">
    <property type="term" value="F:nucleic acid binding"/>
    <property type="evidence" value="ECO:0007669"/>
    <property type="project" value="InterPro"/>
</dbReference>
<sequence>MITDKAQYKAKVLVFWEKYGLEATIEAFPVKRSTLFLWKKKVKKANGSFESLNEQKRVPKTKRKRIWSETIINEIKRLRWQYPNLGKDKIYPLLLEFCVSNHLVKCPKISTIGRLIKDLGGLRIFPQKVSHFGKIKPIKRIKVLRKPKDFKAEYPGHLVALDTVERFVSGLRRYVITFEDLYTRFGFAWATKSHASLAAKEFFDYCCLVFPYPMTFVLTDNGSEFKKHFNQELLKLHLTHYHTYPRTPKMNSHLERFNRTIQEEFVDYHTQLLKEPIQFNQSLMEWLIWYNTKRPHFAFQNKLSPLQYIMSLENQKINQESKDGWTHTLF</sequence>
<protein>
    <recommendedName>
        <fullName evidence="1">Integrase catalytic domain-containing protein</fullName>
    </recommendedName>
</protein>
<dbReference type="AlphaFoldDB" id="A0A2M6WAL8"/>